<dbReference type="GO" id="GO:0070403">
    <property type="term" value="F:NAD+ binding"/>
    <property type="evidence" value="ECO:0007669"/>
    <property type="project" value="InterPro"/>
</dbReference>
<dbReference type="PROSITE" id="PS50305">
    <property type="entry name" value="SIRTUIN"/>
    <property type="match status" value="1"/>
</dbReference>
<feature type="binding site" evidence="7">
    <location>
        <position position="178"/>
    </location>
    <ligand>
        <name>Zn(2+)</name>
        <dbReference type="ChEBI" id="CHEBI:29105"/>
    </ligand>
</feature>
<dbReference type="InterPro" id="IPR026590">
    <property type="entry name" value="Ssirtuin_cat_dom"/>
</dbReference>
<dbReference type="OrthoDB" id="420264at2759"/>
<dbReference type="EMBL" id="ML996583">
    <property type="protein sequence ID" value="KAF2753677.1"/>
    <property type="molecule type" value="Genomic_DNA"/>
</dbReference>
<keyword evidence="5 7" id="KW-0862">Zinc</keyword>
<dbReference type="GO" id="GO:0046872">
    <property type="term" value="F:metal ion binding"/>
    <property type="evidence" value="ECO:0007669"/>
    <property type="project" value="UniProtKB-KW"/>
</dbReference>
<proteinExistence type="inferred from homology"/>
<reference evidence="10" key="1">
    <citation type="journal article" date="2020" name="Stud. Mycol.">
        <title>101 Dothideomycetes genomes: a test case for predicting lifestyles and emergence of pathogens.</title>
        <authorList>
            <person name="Haridas S."/>
            <person name="Albert R."/>
            <person name="Binder M."/>
            <person name="Bloem J."/>
            <person name="Labutti K."/>
            <person name="Salamov A."/>
            <person name="Andreopoulos B."/>
            <person name="Baker S."/>
            <person name="Barry K."/>
            <person name="Bills G."/>
            <person name="Bluhm B."/>
            <person name="Cannon C."/>
            <person name="Castanera R."/>
            <person name="Culley D."/>
            <person name="Daum C."/>
            <person name="Ezra D."/>
            <person name="Gonzalez J."/>
            <person name="Henrissat B."/>
            <person name="Kuo A."/>
            <person name="Liang C."/>
            <person name="Lipzen A."/>
            <person name="Lutzoni F."/>
            <person name="Magnuson J."/>
            <person name="Mondo S."/>
            <person name="Nolan M."/>
            <person name="Ohm R."/>
            <person name="Pangilinan J."/>
            <person name="Park H.-J."/>
            <person name="Ramirez L."/>
            <person name="Alfaro M."/>
            <person name="Sun H."/>
            <person name="Tritt A."/>
            <person name="Yoshinaga Y."/>
            <person name="Zwiers L.-H."/>
            <person name="Turgeon B."/>
            <person name="Goodwin S."/>
            <person name="Spatafora J."/>
            <person name="Crous P."/>
            <person name="Grigoriev I."/>
        </authorList>
    </citation>
    <scope>NUCLEOTIDE SEQUENCE</scope>
    <source>
        <strain evidence="10">CBS 121739</strain>
    </source>
</reference>
<evidence type="ECO:0000313" key="11">
    <source>
        <dbReference type="Proteomes" id="UP000799437"/>
    </source>
</evidence>
<dbReference type="Gene3D" id="3.40.50.1220">
    <property type="entry name" value="TPP-binding domain"/>
    <property type="match status" value="1"/>
</dbReference>
<dbReference type="Pfam" id="PF02146">
    <property type="entry name" value="SIR2"/>
    <property type="match status" value="1"/>
</dbReference>
<evidence type="ECO:0000256" key="1">
    <source>
        <dbReference type="ARBA" id="ARBA00001947"/>
    </source>
</evidence>
<keyword evidence="8" id="KW-0175">Coiled coil</keyword>
<dbReference type="CDD" id="cd01408">
    <property type="entry name" value="SIRT1"/>
    <property type="match status" value="1"/>
</dbReference>
<dbReference type="InterPro" id="IPR003000">
    <property type="entry name" value="Sirtuin"/>
</dbReference>
<evidence type="ECO:0000313" key="10">
    <source>
        <dbReference type="EMBL" id="KAF2753677.1"/>
    </source>
</evidence>
<feature type="coiled-coil region" evidence="8">
    <location>
        <begin position="300"/>
        <end position="327"/>
    </location>
</feature>
<evidence type="ECO:0000256" key="7">
    <source>
        <dbReference type="PROSITE-ProRule" id="PRU00236"/>
    </source>
</evidence>
<accession>A0A6A6VWP5</accession>
<keyword evidence="6" id="KW-0520">NAD</keyword>
<gene>
    <name evidence="10" type="ORF">EJ05DRAFT_457597</name>
</gene>
<dbReference type="InterPro" id="IPR026591">
    <property type="entry name" value="Sirtuin_cat_small_dom_sf"/>
</dbReference>
<feature type="active site" description="Proton acceptor" evidence="7">
    <location>
        <position position="146"/>
    </location>
</feature>
<dbReference type="GO" id="GO:0005634">
    <property type="term" value="C:nucleus"/>
    <property type="evidence" value="ECO:0007669"/>
    <property type="project" value="TreeGrafter"/>
</dbReference>
<feature type="domain" description="Deacetylase sirtuin-type" evidence="9">
    <location>
        <begin position="16"/>
        <end position="276"/>
    </location>
</feature>
<keyword evidence="3" id="KW-0808">Transferase</keyword>
<sequence length="435" mass="47873">MGQENSTPIDEHTPPDTLESRTLEALAKYIKDGEPKKIVVMTGAGISTSAGIPDFRSPETGLYANLAKLNLPYAEAVFDISFFRNNPEPFYTLAQELYPGKYRPTITHSFIKLLHDKGLLLKCFTQNIDTLEREAGVPGDKMVEAHGSFAGQKCIECRAPYPDALIKIAIHEKTVPHCEACNGLVKPNIVFFGEALPEEFFLNRHLPATADLAIVMGTSLTVQPFAGLPSECAPHIPRLLINKEVVGDFGYRADDVPLIGDCDTGVRALAEACGWLEELEALWAQTQPIAAVDMGRKEPVAETETTDQRVEDEVERLTRQVEETLHKTETHRDYVNGFAATHGAGRPQSGNVEDLASQVRSALNISRSQQDYLDRQVDAKTGKSYSDMLEPGSPVMERLKEELKVESSVAEGGAQDRGLRHIFPYAETESKGPPL</sequence>
<name>A0A6A6VWP5_9PEZI</name>
<evidence type="ECO:0000256" key="8">
    <source>
        <dbReference type="SAM" id="Coils"/>
    </source>
</evidence>
<dbReference type="Gene3D" id="3.30.1600.10">
    <property type="entry name" value="SIR2/SIRT2 'Small Domain"/>
    <property type="match status" value="1"/>
</dbReference>
<keyword evidence="4 7" id="KW-0479">Metal-binding</keyword>
<dbReference type="InterPro" id="IPR029035">
    <property type="entry name" value="DHS-like_NAD/FAD-binding_dom"/>
</dbReference>
<dbReference type="GeneID" id="54483589"/>
<comment type="cofactor">
    <cofactor evidence="1">
        <name>Zn(2+)</name>
        <dbReference type="ChEBI" id="CHEBI:29105"/>
    </cofactor>
</comment>
<feature type="binding site" evidence="7">
    <location>
        <position position="154"/>
    </location>
    <ligand>
        <name>Zn(2+)</name>
        <dbReference type="ChEBI" id="CHEBI:29105"/>
    </ligand>
</feature>
<dbReference type="SUPFAM" id="SSF52467">
    <property type="entry name" value="DHS-like NAD/FAD-binding domain"/>
    <property type="match status" value="1"/>
</dbReference>
<comment type="similarity">
    <text evidence="2">Belongs to the sirtuin family. Class I subfamily.</text>
</comment>
<evidence type="ECO:0000256" key="2">
    <source>
        <dbReference type="ARBA" id="ARBA00006924"/>
    </source>
</evidence>
<dbReference type="InterPro" id="IPR050134">
    <property type="entry name" value="NAD-dep_sirtuin_deacylases"/>
</dbReference>
<dbReference type="RefSeq" id="XP_033596128.1">
    <property type="nucleotide sequence ID" value="XM_033742535.1"/>
</dbReference>
<feature type="binding site" evidence="7">
    <location>
        <position position="157"/>
    </location>
    <ligand>
        <name>Zn(2+)</name>
        <dbReference type="ChEBI" id="CHEBI:29105"/>
    </ligand>
</feature>
<dbReference type="PANTHER" id="PTHR11085:SF6">
    <property type="entry name" value="NAD-DEPENDENT PROTEIN DEACETYLASE SIRTUIN-2"/>
    <property type="match status" value="1"/>
</dbReference>
<feature type="binding site" evidence="7">
    <location>
        <position position="181"/>
    </location>
    <ligand>
        <name>Zn(2+)</name>
        <dbReference type="ChEBI" id="CHEBI:29105"/>
    </ligand>
</feature>
<organism evidence="10 11">
    <name type="scientific">Pseudovirgaria hyperparasitica</name>
    <dbReference type="NCBI Taxonomy" id="470096"/>
    <lineage>
        <taxon>Eukaryota</taxon>
        <taxon>Fungi</taxon>
        <taxon>Dikarya</taxon>
        <taxon>Ascomycota</taxon>
        <taxon>Pezizomycotina</taxon>
        <taxon>Dothideomycetes</taxon>
        <taxon>Dothideomycetes incertae sedis</taxon>
        <taxon>Acrospermales</taxon>
        <taxon>Acrospermaceae</taxon>
        <taxon>Pseudovirgaria</taxon>
    </lineage>
</organism>
<dbReference type="Proteomes" id="UP000799437">
    <property type="component" value="Unassembled WGS sequence"/>
</dbReference>
<evidence type="ECO:0000256" key="5">
    <source>
        <dbReference type="ARBA" id="ARBA00022833"/>
    </source>
</evidence>
<evidence type="ECO:0000256" key="3">
    <source>
        <dbReference type="ARBA" id="ARBA00022679"/>
    </source>
</evidence>
<dbReference type="AlphaFoldDB" id="A0A6A6VWP5"/>
<keyword evidence="11" id="KW-1185">Reference proteome</keyword>
<dbReference type="PANTHER" id="PTHR11085">
    <property type="entry name" value="NAD-DEPENDENT PROTEIN DEACYLASE SIRTUIN-5, MITOCHONDRIAL-RELATED"/>
    <property type="match status" value="1"/>
</dbReference>
<evidence type="ECO:0000256" key="4">
    <source>
        <dbReference type="ARBA" id="ARBA00022723"/>
    </source>
</evidence>
<evidence type="ECO:0000256" key="6">
    <source>
        <dbReference type="ARBA" id="ARBA00023027"/>
    </source>
</evidence>
<protein>
    <submittedName>
        <fullName evidence="10">NAD-dependent deacetylase sirtuin-2</fullName>
    </submittedName>
</protein>
<evidence type="ECO:0000259" key="9">
    <source>
        <dbReference type="PROSITE" id="PS50305"/>
    </source>
</evidence>
<dbReference type="GO" id="GO:0017136">
    <property type="term" value="F:histone deacetylase activity, NAD-dependent"/>
    <property type="evidence" value="ECO:0007669"/>
    <property type="project" value="TreeGrafter"/>
</dbReference>